<organism evidence="2 3">
    <name type="scientific">Frankia canadensis</name>
    <dbReference type="NCBI Taxonomy" id="1836972"/>
    <lineage>
        <taxon>Bacteria</taxon>
        <taxon>Bacillati</taxon>
        <taxon>Actinomycetota</taxon>
        <taxon>Actinomycetes</taxon>
        <taxon>Frankiales</taxon>
        <taxon>Frankiaceae</taxon>
        <taxon>Frankia</taxon>
    </lineage>
</organism>
<dbReference type="RefSeq" id="WP_207770235.1">
    <property type="nucleotide sequence ID" value="NZ_FZMO01000089.1"/>
</dbReference>
<evidence type="ECO:0000313" key="2">
    <source>
        <dbReference type="EMBL" id="SNQ47232.1"/>
    </source>
</evidence>
<evidence type="ECO:0000256" key="1">
    <source>
        <dbReference type="SAM" id="MobiDB-lite"/>
    </source>
</evidence>
<reference evidence="2 3" key="1">
    <citation type="submission" date="2017-06" db="EMBL/GenBank/DDBJ databases">
        <authorList>
            <person name="Kim H.J."/>
            <person name="Triplett B.A."/>
        </authorList>
    </citation>
    <scope>NUCLEOTIDE SEQUENCE [LARGE SCALE GENOMIC DNA]</scope>
    <source>
        <strain evidence="2">FRACA_ARgP5</strain>
    </source>
</reference>
<accession>A0A2I2KNL1</accession>
<gene>
    <name evidence="2" type="ORF">FRACA_1790003</name>
</gene>
<sequence>MRCPRGATLGRTRCHRGRGPQAGDPLPAGLAQLDRYLDRLGLTTGTLVIFDRRPNAPDITDRTALHTATTPAGHAVTLLRA</sequence>
<dbReference type="Proteomes" id="UP000234331">
    <property type="component" value="Unassembled WGS sequence"/>
</dbReference>
<feature type="region of interest" description="Disordered" evidence="1">
    <location>
        <begin position="1"/>
        <end position="27"/>
    </location>
</feature>
<protein>
    <submittedName>
        <fullName evidence="2">Uncharacterized protein</fullName>
    </submittedName>
</protein>
<proteinExistence type="predicted"/>
<dbReference type="EMBL" id="FZMO01000089">
    <property type="protein sequence ID" value="SNQ47232.1"/>
    <property type="molecule type" value="Genomic_DNA"/>
</dbReference>
<evidence type="ECO:0000313" key="3">
    <source>
        <dbReference type="Proteomes" id="UP000234331"/>
    </source>
</evidence>
<dbReference type="AlphaFoldDB" id="A0A2I2KNL1"/>
<name>A0A2I2KNL1_9ACTN</name>
<keyword evidence="3" id="KW-1185">Reference proteome</keyword>